<protein>
    <submittedName>
        <fullName evidence="1">Uncharacterized protein</fullName>
    </submittedName>
</protein>
<organism evidence="1 2">
    <name type="scientific">Haematococcus lacustris</name>
    <name type="common">Green alga</name>
    <name type="synonym">Haematococcus pluvialis</name>
    <dbReference type="NCBI Taxonomy" id="44745"/>
    <lineage>
        <taxon>Eukaryota</taxon>
        <taxon>Viridiplantae</taxon>
        <taxon>Chlorophyta</taxon>
        <taxon>core chlorophytes</taxon>
        <taxon>Chlorophyceae</taxon>
        <taxon>CS clade</taxon>
        <taxon>Chlamydomonadales</taxon>
        <taxon>Haematococcaceae</taxon>
        <taxon>Haematococcus</taxon>
    </lineage>
</organism>
<dbReference type="AlphaFoldDB" id="A0A699YDH0"/>
<evidence type="ECO:0000313" key="2">
    <source>
        <dbReference type="Proteomes" id="UP000485058"/>
    </source>
</evidence>
<evidence type="ECO:0000313" key="1">
    <source>
        <dbReference type="EMBL" id="GFH07425.1"/>
    </source>
</evidence>
<accession>A0A699YDH0</accession>
<reference evidence="1 2" key="1">
    <citation type="submission" date="2020-02" db="EMBL/GenBank/DDBJ databases">
        <title>Draft genome sequence of Haematococcus lacustris strain NIES-144.</title>
        <authorList>
            <person name="Morimoto D."/>
            <person name="Nakagawa S."/>
            <person name="Yoshida T."/>
            <person name="Sawayama S."/>
        </authorList>
    </citation>
    <scope>NUCLEOTIDE SEQUENCE [LARGE SCALE GENOMIC DNA]</scope>
    <source>
        <strain evidence="1 2">NIES-144</strain>
    </source>
</reference>
<feature type="non-terminal residue" evidence="1">
    <location>
        <position position="1"/>
    </location>
</feature>
<sequence length="66" mass="7422">ALRWLLEDGSLLTCNSTENVCHMDPTHTLDKVVTMLRHCCLGTALPWVLDPELVQRACKRLGQCSK</sequence>
<name>A0A699YDH0_HAELA</name>
<dbReference type="EMBL" id="BLLF01000093">
    <property type="protein sequence ID" value="GFH07425.1"/>
    <property type="molecule type" value="Genomic_DNA"/>
</dbReference>
<proteinExistence type="predicted"/>
<dbReference type="Proteomes" id="UP000485058">
    <property type="component" value="Unassembled WGS sequence"/>
</dbReference>
<keyword evidence="2" id="KW-1185">Reference proteome</keyword>
<comment type="caution">
    <text evidence="1">The sequence shown here is derived from an EMBL/GenBank/DDBJ whole genome shotgun (WGS) entry which is preliminary data.</text>
</comment>
<gene>
    <name evidence="1" type="ORF">HaLaN_02220</name>
</gene>
<feature type="non-terminal residue" evidence="1">
    <location>
        <position position="66"/>
    </location>
</feature>